<name>A0AAN5BWG2_ASPOZ</name>
<dbReference type="AlphaFoldDB" id="A0AAN5BWG2"/>
<comment type="caution">
    <text evidence="4">The sequence shown here is derived from an EMBL/GenBank/DDBJ whole genome shotgun (WGS) entry which is preliminary data.</text>
</comment>
<proteinExistence type="predicted"/>
<evidence type="ECO:0000313" key="4">
    <source>
        <dbReference type="EMBL" id="GMG29389.1"/>
    </source>
</evidence>
<dbReference type="InterPro" id="IPR018712">
    <property type="entry name" value="Tle1-like_cat"/>
</dbReference>
<dbReference type="Pfam" id="PF26640">
    <property type="entry name" value="DUF8212"/>
    <property type="match status" value="1"/>
</dbReference>
<dbReference type="InterPro" id="IPR058525">
    <property type="entry name" value="DUF8212"/>
</dbReference>
<evidence type="ECO:0000259" key="1">
    <source>
        <dbReference type="Pfam" id="PF06985"/>
    </source>
</evidence>
<accession>A0AAN5BWG2</accession>
<feature type="domain" description="T6SS Phospholipase effector Tle1-like catalytic" evidence="2">
    <location>
        <begin position="355"/>
        <end position="535"/>
    </location>
</feature>
<organism evidence="4 5">
    <name type="scientific">Aspergillus oryzae</name>
    <name type="common">Yellow koji mold</name>
    <dbReference type="NCBI Taxonomy" id="5062"/>
    <lineage>
        <taxon>Eukaryota</taxon>
        <taxon>Fungi</taxon>
        <taxon>Dikarya</taxon>
        <taxon>Ascomycota</taxon>
        <taxon>Pezizomycotina</taxon>
        <taxon>Eurotiomycetes</taxon>
        <taxon>Eurotiomycetidae</taxon>
        <taxon>Eurotiales</taxon>
        <taxon>Aspergillaceae</taxon>
        <taxon>Aspergillus</taxon>
        <taxon>Aspergillus subgen. Circumdati</taxon>
    </lineage>
</organism>
<sequence>MGTVEKQADRKLDSVAVVRHVTWSSNHTPKRLDDMPAVNKKPNLSSFACSALSSTMRLIHTERLQLEEFADEIPPYAVLSHRWGKDEVTFQDILLNQNHDTEGYRKVENICKVANQDGFEYAWIDTCCINKESSAELSEAINSMFRWYESAGRCYAYLRDVSPDNNQSDLSTKVRNSVYFKRGWTLQELIAPSDVRFLADDWSEIGSRESWCTLIHSITNIDESILRGSAQLSDFSIARRMSWASGRKTTRVEDIAYCLMGIFHVNMPLLYGEGEKAFIRLQEEIMRESADQTLFAWGARESFDRSATGLLARSPADFKHSGDFVPFYFSKKDSAPFSITNRGIKLHLPLYHSLVWLVDHYNIGDEIFLFGFSSGAYIAQALARMVDYIGVLPEINGGFQAAWDIYQSWNNYALRTDADKLWEERESYFQMKGFREKLSKPTNRIPFLGLFDAVVVKSKYLGREGERISTTTEISKSASTICHAVSIDECRAELRPVLLNEELGSGLLMKGLKQVWFPDPDETYSLSHIPLVWMVCEATNAGLSFRLTTQFGCDEHTQVSPLDLTKIMGSDSLSDQYNAFTVSPGTIFSSVQLKDSLRLASTQGHLHSTMSHKHTIKQNSRHALLAHTAYRRLALTKRRKLPPFAKLHISAIHRMDSESTHYHPANAIISRDPGSAMTLYTAHKRGHLLAISDVNDIVGSFYVAINKAEARSIASVKPPSLYSKIRGAASFRFRKVEEPALF</sequence>
<feature type="domain" description="Heterokaryon incompatibility" evidence="1">
    <location>
        <begin position="76"/>
        <end position="165"/>
    </location>
</feature>
<evidence type="ECO:0000259" key="3">
    <source>
        <dbReference type="Pfam" id="PF26640"/>
    </source>
</evidence>
<dbReference type="Pfam" id="PF06985">
    <property type="entry name" value="HET"/>
    <property type="match status" value="1"/>
</dbReference>
<dbReference type="InterPro" id="IPR029058">
    <property type="entry name" value="AB_hydrolase_fold"/>
</dbReference>
<dbReference type="PANTHER" id="PTHR10622:SF10">
    <property type="entry name" value="HET DOMAIN-CONTAINING PROTEIN"/>
    <property type="match status" value="1"/>
</dbReference>
<reference evidence="4" key="1">
    <citation type="submission" date="2023-04" db="EMBL/GenBank/DDBJ databases">
        <title>Aspergillus oryzae NBRC 4228.</title>
        <authorList>
            <person name="Ichikawa N."/>
            <person name="Sato H."/>
            <person name="Tonouchi N."/>
        </authorList>
    </citation>
    <scope>NUCLEOTIDE SEQUENCE</scope>
    <source>
        <strain evidence="4">NBRC 4228</strain>
    </source>
</reference>
<protein>
    <submittedName>
        <fullName evidence="4">Unnamed protein product</fullName>
    </submittedName>
</protein>
<dbReference type="Proteomes" id="UP001165205">
    <property type="component" value="Unassembled WGS sequence"/>
</dbReference>
<dbReference type="PANTHER" id="PTHR10622">
    <property type="entry name" value="HET DOMAIN-CONTAINING PROTEIN"/>
    <property type="match status" value="1"/>
</dbReference>
<evidence type="ECO:0000259" key="2">
    <source>
        <dbReference type="Pfam" id="PF09994"/>
    </source>
</evidence>
<dbReference type="SUPFAM" id="SSF53474">
    <property type="entry name" value="alpha/beta-Hydrolases"/>
    <property type="match status" value="1"/>
</dbReference>
<dbReference type="InterPro" id="IPR010730">
    <property type="entry name" value="HET"/>
</dbReference>
<gene>
    <name evidence="4" type="ORF">Aory04_000565100</name>
</gene>
<dbReference type="Pfam" id="PF09994">
    <property type="entry name" value="T6SS_Tle1-like_cat"/>
    <property type="match status" value="1"/>
</dbReference>
<dbReference type="EMBL" id="BSYA01000056">
    <property type="protein sequence ID" value="GMG29389.1"/>
    <property type="molecule type" value="Genomic_DNA"/>
</dbReference>
<feature type="domain" description="DUF8212" evidence="3">
    <location>
        <begin position="276"/>
        <end position="299"/>
    </location>
</feature>
<evidence type="ECO:0000313" key="5">
    <source>
        <dbReference type="Proteomes" id="UP001165205"/>
    </source>
</evidence>